<protein>
    <submittedName>
        <fullName evidence="3">Uncharacterized protein</fullName>
    </submittedName>
</protein>
<gene>
    <name evidence="3" type="ORF">PSNMU_V1.4_AUG-EV-PASAV3_0083490</name>
</gene>
<feature type="compositionally biased region" description="Basic and acidic residues" evidence="1">
    <location>
        <begin position="84"/>
        <end position="96"/>
    </location>
</feature>
<dbReference type="Proteomes" id="UP000291116">
    <property type="component" value="Unassembled WGS sequence"/>
</dbReference>
<reference evidence="3 4" key="1">
    <citation type="submission" date="2019-01" db="EMBL/GenBank/DDBJ databases">
        <authorList>
            <person name="Ferrante I. M."/>
        </authorList>
    </citation>
    <scope>NUCLEOTIDE SEQUENCE [LARGE SCALE GENOMIC DNA]</scope>
    <source>
        <strain evidence="3 4">B856</strain>
    </source>
</reference>
<keyword evidence="2" id="KW-0472">Membrane</keyword>
<dbReference type="EMBL" id="CAACVS010000351">
    <property type="protein sequence ID" value="VEU41430.1"/>
    <property type="molecule type" value="Genomic_DNA"/>
</dbReference>
<feature type="region of interest" description="Disordered" evidence="1">
    <location>
        <begin position="62"/>
        <end position="106"/>
    </location>
</feature>
<name>A0A448ZHA7_9STRA</name>
<dbReference type="AlphaFoldDB" id="A0A448ZHA7"/>
<keyword evidence="4" id="KW-1185">Reference proteome</keyword>
<evidence type="ECO:0000313" key="3">
    <source>
        <dbReference type="EMBL" id="VEU41430.1"/>
    </source>
</evidence>
<evidence type="ECO:0000313" key="4">
    <source>
        <dbReference type="Proteomes" id="UP000291116"/>
    </source>
</evidence>
<evidence type="ECO:0000256" key="2">
    <source>
        <dbReference type="SAM" id="Phobius"/>
    </source>
</evidence>
<feature type="region of interest" description="Disordered" evidence="1">
    <location>
        <begin position="244"/>
        <end position="305"/>
    </location>
</feature>
<keyword evidence="2" id="KW-1133">Transmembrane helix</keyword>
<feature type="compositionally biased region" description="Low complexity" evidence="1">
    <location>
        <begin position="255"/>
        <end position="266"/>
    </location>
</feature>
<keyword evidence="2" id="KW-0812">Transmembrane</keyword>
<proteinExistence type="predicted"/>
<feature type="compositionally biased region" description="Acidic residues" evidence="1">
    <location>
        <begin position="244"/>
        <end position="254"/>
    </location>
</feature>
<organism evidence="3 4">
    <name type="scientific">Pseudo-nitzschia multistriata</name>
    <dbReference type="NCBI Taxonomy" id="183589"/>
    <lineage>
        <taxon>Eukaryota</taxon>
        <taxon>Sar</taxon>
        <taxon>Stramenopiles</taxon>
        <taxon>Ochrophyta</taxon>
        <taxon>Bacillariophyta</taxon>
        <taxon>Bacillariophyceae</taxon>
        <taxon>Bacillariophycidae</taxon>
        <taxon>Bacillariales</taxon>
        <taxon>Bacillariaceae</taxon>
        <taxon>Pseudo-nitzschia</taxon>
    </lineage>
</organism>
<sequence length="305" mass="33097">MKGKRRNQSCPFSASLAYTCLIYSILVVARNDPLLSVSATTISSAASTKRVVPPSFIRWRAGAFGSSNRDDPTANTEDDCDSNEAERKGKKEKDYNRYNIGNNNSNDAKVEEYVAAMKERDAGQDQVDNIPESDADSNPSGESSNKSSSSSSVTIHNKDSSSKGNKGAENAESSVVGVKSHKKSNGVGDPDGSDDDDDDDDTDDDLDSLSEFSEEWEEIEETYDQFANDVFEPQVEVKVELVEEEEILDEEQEVDSGSSRSGSIAAKGGGGVGVRLGRIANRRKNSRRKSSPAKPSYDQARLLIV</sequence>
<feature type="compositionally biased region" description="Basic residues" evidence="1">
    <location>
        <begin position="280"/>
        <end position="291"/>
    </location>
</feature>
<feature type="transmembrane region" description="Helical" evidence="2">
    <location>
        <begin position="12"/>
        <end position="29"/>
    </location>
</feature>
<feature type="compositionally biased region" description="Low complexity" evidence="1">
    <location>
        <begin position="137"/>
        <end position="152"/>
    </location>
</feature>
<evidence type="ECO:0000256" key="1">
    <source>
        <dbReference type="SAM" id="MobiDB-lite"/>
    </source>
</evidence>
<feature type="compositionally biased region" description="Low complexity" evidence="1">
    <location>
        <begin position="97"/>
        <end position="106"/>
    </location>
</feature>
<feature type="region of interest" description="Disordered" evidence="1">
    <location>
        <begin position="121"/>
        <end position="217"/>
    </location>
</feature>
<feature type="compositionally biased region" description="Acidic residues" evidence="1">
    <location>
        <begin position="191"/>
        <end position="217"/>
    </location>
</feature>
<accession>A0A448ZHA7</accession>